<gene>
    <name evidence="15 20" type="primary">pheT</name>
    <name evidence="20" type="ORF">AUCHE_01_00110</name>
</gene>
<feature type="binding site" evidence="15">
    <location>
        <position position="498"/>
    </location>
    <ligand>
        <name>Mg(2+)</name>
        <dbReference type="ChEBI" id="CHEBI:18420"/>
        <note>shared with alpha subunit</note>
    </ligand>
</feature>
<dbReference type="InterPro" id="IPR002547">
    <property type="entry name" value="tRNA-bd_dom"/>
</dbReference>
<dbReference type="InterPro" id="IPR005147">
    <property type="entry name" value="tRNA_synthase_B5-dom"/>
</dbReference>
<dbReference type="Gene3D" id="2.40.50.140">
    <property type="entry name" value="Nucleic acid-binding proteins"/>
    <property type="match status" value="1"/>
</dbReference>
<dbReference type="Gene3D" id="3.30.56.10">
    <property type="match status" value="2"/>
</dbReference>
<comment type="subcellular location">
    <subcellularLocation>
        <location evidence="1 15">Cytoplasm</location>
    </subcellularLocation>
</comment>
<proteinExistence type="inferred from homology"/>
<dbReference type="GO" id="GO:0004826">
    <property type="term" value="F:phenylalanine-tRNA ligase activity"/>
    <property type="evidence" value="ECO:0007669"/>
    <property type="project" value="UniProtKB-UniRule"/>
</dbReference>
<dbReference type="OrthoDB" id="9805455at2"/>
<dbReference type="PANTHER" id="PTHR10947:SF0">
    <property type="entry name" value="PHENYLALANINE--TRNA LIGASE BETA SUBUNIT"/>
    <property type="match status" value="1"/>
</dbReference>
<dbReference type="SUPFAM" id="SSF50249">
    <property type="entry name" value="Nucleic acid-binding proteins"/>
    <property type="match status" value="1"/>
</dbReference>
<dbReference type="InterPro" id="IPR005121">
    <property type="entry name" value="Fdx_antiC-bd"/>
</dbReference>
<evidence type="ECO:0000313" key="21">
    <source>
        <dbReference type="Proteomes" id="UP000008495"/>
    </source>
</evidence>
<keyword evidence="8 15" id="KW-0547">Nucleotide-binding</keyword>
<dbReference type="FunFam" id="3.50.40.10:FF:000001">
    <property type="entry name" value="Phenylalanine--tRNA ligase beta subunit"/>
    <property type="match status" value="1"/>
</dbReference>
<evidence type="ECO:0000259" key="17">
    <source>
        <dbReference type="PROSITE" id="PS50886"/>
    </source>
</evidence>
<keyword evidence="12 15" id="KW-0648">Protein biosynthesis</keyword>
<evidence type="ECO:0000256" key="9">
    <source>
        <dbReference type="ARBA" id="ARBA00022840"/>
    </source>
</evidence>
<keyword evidence="4 15" id="KW-0963">Cytoplasm</keyword>
<feature type="domain" description="B5" evidence="19">
    <location>
        <begin position="422"/>
        <end position="514"/>
    </location>
</feature>
<accession>K6V333</accession>
<dbReference type="PROSITE" id="PS51447">
    <property type="entry name" value="FDX_ACB"/>
    <property type="match status" value="1"/>
</dbReference>
<dbReference type="SUPFAM" id="SSF55681">
    <property type="entry name" value="Class II aaRS and biotin synthetases"/>
    <property type="match status" value="1"/>
</dbReference>
<feature type="domain" description="TRNA-binding" evidence="17">
    <location>
        <begin position="40"/>
        <end position="149"/>
    </location>
</feature>
<comment type="cofactor">
    <cofactor evidence="15">
        <name>Mg(2+)</name>
        <dbReference type="ChEBI" id="CHEBI:18420"/>
    </cofactor>
    <text evidence="15">Binds 2 magnesium ions per tetramer.</text>
</comment>
<dbReference type="GO" id="GO:0000287">
    <property type="term" value="F:magnesium ion binding"/>
    <property type="evidence" value="ECO:0007669"/>
    <property type="project" value="UniProtKB-UniRule"/>
</dbReference>
<evidence type="ECO:0000256" key="14">
    <source>
        <dbReference type="ARBA" id="ARBA00049255"/>
    </source>
</evidence>
<dbReference type="InterPro" id="IPR041616">
    <property type="entry name" value="PheRS_beta_core"/>
</dbReference>
<dbReference type="InterPro" id="IPR012340">
    <property type="entry name" value="NA-bd_OB-fold"/>
</dbReference>
<dbReference type="Pfam" id="PF03483">
    <property type="entry name" value="B3_4"/>
    <property type="match status" value="1"/>
</dbReference>
<dbReference type="Pfam" id="PF03147">
    <property type="entry name" value="FDX-ACB"/>
    <property type="match status" value="1"/>
</dbReference>
<name>K6V333_9MICO</name>
<dbReference type="NCBIfam" id="TIGR00472">
    <property type="entry name" value="pheT_bact"/>
    <property type="match status" value="1"/>
</dbReference>
<dbReference type="InterPro" id="IPR004532">
    <property type="entry name" value="Phe-tRNA-ligase_IIc_bsu_bact"/>
</dbReference>
<keyword evidence="13 15" id="KW-0030">Aminoacyl-tRNA synthetase</keyword>
<evidence type="ECO:0000256" key="15">
    <source>
        <dbReference type="HAMAP-Rule" id="MF_00283"/>
    </source>
</evidence>
<dbReference type="Pfam" id="PF01588">
    <property type="entry name" value="tRNA_bind"/>
    <property type="match status" value="1"/>
</dbReference>
<dbReference type="EC" id="6.1.1.20" evidence="15"/>
<comment type="similarity">
    <text evidence="2 15">Belongs to the phenylalanyl-tRNA synthetase beta subunit family. Type 1 subfamily.</text>
</comment>
<dbReference type="PANTHER" id="PTHR10947">
    <property type="entry name" value="PHENYLALANYL-TRNA SYNTHETASE BETA CHAIN AND LEUCINE-RICH REPEAT-CONTAINING PROTEIN 47"/>
    <property type="match status" value="1"/>
</dbReference>
<evidence type="ECO:0000256" key="8">
    <source>
        <dbReference type="ARBA" id="ARBA00022741"/>
    </source>
</evidence>
<dbReference type="SMART" id="SM00896">
    <property type="entry name" value="FDX-ACB"/>
    <property type="match status" value="1"/>
</dbReference>
<evidence type="ECO:0000259" key="18">
    <source>
        <dbReference type="PROSITE" id="PS51447"/>
    </source>
</evidence>
<evidence type="ECO:0000256" key="11">
    <source>
        <dbReference type="ARBA" id="ARBA00022884"/>
    </source>
</evidence>
<keyword evidence="5 16" id="KW-0820">tRNA-binding</keyword>
<dbReference type="PROSITE" id="PS51483">
    <property type="entry name" value="B5"/>
    <property type="match status" value="1"/>
</dbReference>
<dbReference type="SMART" id="SM00874">
    <property type="entry name" value="B5"/>
    <property type="match status" value="1"/>
</dbReference>
<dbReference type="AlphaFoldDB" id="K6V333"/>
<keyword evidence="11 16" id="KW-0694">RNA-binding</keyword>
<evidence type="ECO:0000256" key="13">
    <source>
        <dbReference type="ARBA" id="ARBA00023146"/>
    </source>
</evidence>
<dbReference type="GO" id="GO:0000049">
    <property type="term" value="F:tRNA binding"/>
    <property type="evidence" value="ECO:0007669"/>
    <property type="project" value="UniProtKB-UniRule"/>
</dbReference>
<dbReference type="InterPro" id="IPR005146">
    <property type="entry name" value="B3/B4_tRNA-bd"/>
</dbReference>
<dbReference type="FunFam" id="3.30.70.380:FF:000001">
    <property type="entry name" value="Phenylalanine--tRNA ligase beta subunit"/>
    <property type="match status" value="1"/>
</dbReference>
<dbReference type="Gene3D" id="3.30.930.10">
    <property type="entry name" value="Bira Bifunctional Protein, Domain 2"/>
    <property type="match status" value="1"/>
</dbReference>
<dbReference type="GO" id="GO:0009328">
    <property type="term" value="C:phenylalanine-tRNA ligase complex"/>
    <property type="evidence" value="ECO:0007669"/>
    <property type="project" value="TreeGrafter"/>
</dbReference>
<comment type="catalytic activity">
    <reaction evidence="14 15">
        <text>tRNA(Phe) + L-phenylalanine + ATP = L-phenylalanyl-tRNA(Phe) + AMP + diphosphate + H(+)</text>
        <dbReference type="Rhea" id="RHEA:19413"/>
        <dbReference type="Rhea" id="RHEA-COMP:9668"/>
        <dbReference type="Rhea" id="RHEA-COMP:9699"/>
        <dbReference type="ChEBI" id="CHEBI:15378"/>
        <dbReference type="ChEBI" id="CHEBI:30616"/>
        <dbReference type="ChEBI" id="CHEBI:33019"/>
        <dbReference type="ChEBI" id="CHEBI:58095"/>
        <dbReference type="ChEBI" id="CHEBI:78442"/>
        <dbReference type="ChEBI" id="CHEBI:78531"/>
        <dbReference type="ChEBI" id="CHEBI:456215"/>
        <dbReference type="EC" id="6.1.1.20"/>
    </reaction>
</comment>
<dbReference type="GO" id="GO:0005524">
    <property type="term" value="F:ATP binding"/>
    <property type="evidence" value="ECO:0007669"/>
    <property type="project" value="UniProtKB-UniRule"/>
</dbReference>
<evidence type="ECO:0000256" key="10">
    <source>
        <dbReference type="ARBA" id="ARBA00022842"/>
    </source>
</evidence>
<dbReference type="InterPro" id="IPR036690">
    <property type="entry name" value="Fdx_antiC-bd_sf"/>
</dbReference>
<feature type="binding site" evidence="15">
    <location>
        <position position="502"/>
    </location>
    <ligand>
        <name>Mg(2+)</name>
        <dbReference type="ChEBI" id="CHEBI:18420"/>
        <note>shared with alpha subunit</note>
    </ligand>
</feature>
<dbReference type="Gene3D" id="3.30.70.380">
    <property type="entry name" value="Ferrodoxin-fold anticodon-binding domain"/>
    <property type="match status" value="1"/>
</dbReference>
<dbReference type="InterPro" id="IPR045060">
    <property type="entry name" value="Phe-tRNA-ligase_IIc_bsu"/>
</dbReference>
<dbReference type="EMBL" id="BAGZ01000001">
    <property type="protein sequence ID" value="GAB76448.1"/>
    <property type="molecule type" value="Genomic_DNA"/>
</dbReference>
<dbReference type="InterPro" id="IPR045864">
    <property type="entry name" value="aa-tRNA-synth_II/BPL/LPL"/>
</dbReference>
<dbReference type="GO" id="GO:0006432">
    <property type="term" value="P:phenylalanyl-tRNA aminoacylation"/>
    <property type="evidence" value="ECO:0007669"/>
    <property type="project" value="UniProtKB-UniRule"/>
</dbReference>
<keyword evidence="9 15" id="KW-0067">ATP-binding</keyword>
<evidence type="ECO:0000256" key="6">
    <source>
        <dbReference type="ARBA" id="ARBA00022598"/>
    </source>
</evidence>
<evidence type="ECO:0000256" key="5">
    <source>
        <dbReference type="ARBA" id="ARBA00022555"/>
    </source>
</evidence>
<dbReference type="SUPFAM" id="SSF54991">
    <property type="entry name" value="Anticodon-binding domain of PheRS"/>
    <property type="match status" value="1"/>
</dbReference>
<evidence type="ECO:0000313" key="20">
    <source>
        <dbReference type="EMBL" id="GAB76448.1"/>
    </source>
</evidence>
<dbReference type="SUPFAM" id="SSF56037">
    <property type="entry name" value="PheT/TilS domain"/>
    <property type="match status" value="1"/>
</dbReference>
<sequence>MRAPTSWLAELVGLDHAPAGIEVAADLVRVGLEEEAIHVGEVTGPLVVGRVLDKTDEPQENGKTIHFCHVDIGTGTPQEIVCGAHNFDAGDLVVVILPGGRLGDFEIGARKTYGHMSAGMICSEKELGLGEDHDGIIVLTEFFAGDESLISSLAPGQDALDLLGLSEEVVEVNVTPDRGYCLSMRGIAREYALSTGRGVAFQDPVVDGDGVPGSNDEGYEVRLVDETRIHGVAGCDRYVARMISGIDVATPTPPWMKRRLRQMGMRPVNVVVDVTNYVMLLTGQPLHAFDLDTLGGAIEVRRAREGESLVTLDGVKRLLHPQDLLITDGGNTPLAIAGVMGGQSCEVTLSTTNILVEAAHFDPVSIARSSRRHQLSTEASRRFERGVDPAVTAAVADMTVRMLLELAGGQLDPGVTDIDRREGRYEITFDTAQAWRLIEPGNPLTSPVPDGLGHQDVVAELRGLGCEVEEITEPAADAFGHVRVSPPSWRPDLRNGPDLVEEIARLRGYDRIPSILPDAPGGRGLTRAQIAVRTTNATLAALGLSEVWSYPFVSERLFDDLGYTPDDARRQAVRITNPLSDEAPLLRTSILDSLLGTLRLNVNRGSKDCAVFETGLVFRSVGDLSSAPVPAVGVRPDPEVLDAIVSAVPSQPRHVAFAMTGSSEPQGPYGAAVAWTAPQTIGLAISLARVFGVVVMPESETGQAPWHPGRCARLVAADGSVIGYAGELHPKVCARLGVPPRSCAAELDLDELLSCGGDPVQASMLSTYPVAHTDVALVVDEDTPSAAVESALRAGAGHDLESVDLFDVYRGEQVGGGQKSLAYRLTFRAADRTLTTDEVSGARDAAIAAAAQVVGAVQRG</sequence>
<evidence type="ECO:0000256" key="4">
    <source>
        <dbReference type="ARBA" id="ARBA00022490"/>
    </source>
</evidence>
<evidence type="ECO:0000256" key="3">
    <source>
        <dbReference type="ARBA" id="ARBA00011209"/>
    </source>
</evidence>
<dbReference type="CDD" id="cd02796">
    <property type="entry name" value="tRNA_bind_bactPheRS"/>
    <property type="match status" value="1"/>
</dbReference>
<dbReference type="STRING" id="100225.SAMN05421595_1576"/>
<evidence type="ECO:0000256" key="7">
    <source>
        <dbReference type="ARBA" id="ARBA00022723"/>
    </source>
</evidence>
<feature type="domain" description="FDX-ACB" evidence="18">
    <location>
        <begin position="766"/>
        <end position="859"/>
    </location>
</feature>
<dbReference type="InterPro" id="IPR020825">
    <property type="entry name" value="Phe-tRNA_synthase-like_B3/B4"/>
</dbReference>
<dbReference type="PROSITE" id="PS50886">
    <property type="entry name" value="TRBD"/>
    <property type="match status" value="1"/>
</dbReference>
<keyword evidence="6 15" id="KW-0436">Ligase</keyword>
<dbReference type="SUPFAM" id="SSF46955">
    <property type="entry name" value="Putative DNA-binding domain"/>
    <property type="match status" value="1"/>
</dbReference>
<feature type="binding site" evidence="15">
    <location>
        <position position="492"/>
    </location>
    <ligand>
        <name>Mg(2+)</name>
        <dbReference type="ChEBI" id="CHEBI:18420"/>
        <note>shared with alpha subunit</note>
    </ligand>
</feature>
<keyword evidence="7 15" id="KW-0479">Metal-binding</keyword>
<dbReference type="InterPro" id="IPR009061">
    <property type="entry name" value="DNA-bd_dom_put_sf"/>
</dbReference>
<feature type="binding site" evidence="15">
    <location>
        <position position="501"/>
    </location>
    <ligand>
        <name>Mg(2+)</name>
        <dbReference type="ChEBI" id="CHEBI:18420"/>
        <note>shared with alpha subunit</note>
    </ligand>
</feature>
<dbReference type="Proteomes" id="UP000008495">
    <property type="component" value="Unassembled WGS sequence"/>
</dbReference>
<evidence type="ECO:0000256" key="1">
    <source>
        <dbReference type="ARBA" id="ARBA00004496"/>
    </source>
</evidence>
<protein>
    <recommendedName>
        <fullName evidence="15">Phenylalanine--tRNA ligase beta subunit</fullName>
        <ecNumber evidence="15">6.1.1.20</ecNumber>
    </recommendedName>
    <alternativeName>
        <fullName evidence="15">Phenylalanyl-tRNA synthetase beta subunit</fullName>
        <shortName evidence="15">PheRS</shortName>
    </alternativeName>
</protein>
<comment type="caution">
    <text evidence="20">The sequence shown here is derived from an EMBL/GenBank/DDBJ whole genome shotgun (WGS) entry which is preliminary data.</text>
</comment>
<evidence type="ECO:0000256" key="12">
    <source>
        <dbReference type="ARBA" id="ARBA00022917"/>
    </source>
</evidence>
<keyword evidence="21" id="KW-1185">Reference proteome</keyword>
<dbReference type="InterPro" id="IPR033714">
    <property type="entry name" value="tRNA_bind_bactPheRS"/>
</dbReference>
<reference evidence="20 21" key="1">
    <citation type="submission" date="2012-08" db="EMBL/GenBank/DDBJ databases">
        <title>Whole genome shotgun sequence of Austwickia chelonae NBRC 105200.</title>
        <authorList>
            <person name="Yoshida I."/>
            <person name="Hosoyama A."/>
            <person name="Tsuchikane K."/>
            <person name="Katsumata H."/>
            <person name="Ando Y."/>
            <person name="Ohji S."/>
            <person name="Hamada M."/>
            <person name="Tamura T."/>
            <person name="Yamazoe A."/>
            <person name="Yamazaki S."/>
            <person name="Fujita N."/>
        </authorList>
    </citation>
    <scope>NUCLEOTIDE SEQUENCE [LARGE SCALE GENOMIC DNA]</scope>
    <source>
        <strain evidence="20 21">NBRC 105200</strain>
    </source>
</reference>
<evidence type="ECO:0000256" key="2">
    <source>
        <dbReference type="ARBA" id="ARBA00008653"/>
    </source>
</evidence>
<dbReference type="Pfam" id="PF03484">
    <property type="entry name" value="B5"/>
    <property type="match status" value="1"/>
</dbReference>
<comment type="subunit">
    <text evidence="3 15">Tetramer of two alpha and two beta subunits.</text>
</comment>
<dbReference type="RefSeq" id="WP_006501198.1">
    <property type="nucleotide sequence ID" value="NZ_BAGZ01000001.1"/>
</dbReference>
<evidence type="ECO:0000259" key="19">
    <source>
        <dbReference type="PROSITE" id="PS51483"/>
    </source>
</evidence>
<evidence type="ECO:0000256" key="16">
    <source>
        <dbReference type="PROSITE-ProRule" id="PRU00209"/>
    </source>
</evidence>
<dbReference type="eggNOG" id="COG0072">
    <property type="taxonomic scope" value="Bacteria"/>
</dbReference>
<dbReference type="Gene3D" id="3.50.40.10">
    <property type="entry name" value="Phenylalanyl-trna Synthetase, Chain B, domain 3"/>
    <property type="match status" value="1"/>
</dbReference>
<keyword evidence="10 15" id="KW-0460">Magnesium</keyword>
<organism evidence="20 21">
    <name type="scientific">Austwickia chelonae NBRC 105200</name>
    <dbReference type="NCBI Taxonomy" id="1184607"/>
    <lineage>
        <taxon>Bacteria</taxon>
        <taxon>Bacillati</taxon>
        <taxon>Actinomycetota</taxon>
        <taxon>Actinomycetes</taxon>
        <taxon>Micrococcales</taxon>
        <taxon>Dermatophilaceae</taxon>
        <taxon>Austwickia</taxon>
    </lineage>
</organism>
<dbReference type="HAMAP" id="MF_00283">
    <property type="entry name" value="Phe_tRNA_synth_beta1"/>
    <property type="match status" value="1"/>
</dbReference>
<dbReference type="SMART" id="SM00873">
    <property type="entry name" value="B3_4"/>
    <property type="match status" value="1"/>
</dbReference>
<dbReference type="Pfam" id="PF17759">
    <property type="entry name" value="tRNA_synthFbeta"/>
    <property type="match status" value="1"/>
</dbReference>
<dbReference type="CDD" id="cd00769">
    <property type="entry name" value="PheRS_beta_core"/>
    <property type="match status" value="1"/>
</dbReference>